<comment type="caution">
    <text evidence="2">The sequence shown here is derived from an EMBL/GenBank/DDBJ whole genome shotgun (WGS) entry which is preliminary data.</text>
</comment>
<reference evidence="2" key="2">
    <citation type="submission" date="2020-11" db="EMBL/GenBank/DDBJ databases">
        <authorList>
            <person name="McCartney M.A."/>
            <person name="Auch B."/>
            <person name="Kono T."/>
            <person name="Mallez S."/>
            <person name="Becker A."/>
            <person name="Gohl D.M."/>
            <person name="Silverstein K.A.T."/>
            <person name="Koren S."/>
            <person name="Bechman K.B."/>
            <person name="Herman A."/>
            <person name="Abrahante J.E."/>
            <person name="Garbe J."/>
        </authorList>
    </citation>
    <scope>NUCLEOTIDE SEQUENCE</scope>
    <source>
        <strain evidence="2">Duluth1</strain>
        <tissue evidence="2">Whole animal</tissue>
    </source>
</reference>
<feature type="region of interest" description="Disordered" evidence="1">
    <location>
        <begin position="367"/>
        <end position="401"/>
    </location>
</feature>
<evidence type="ECO:0000256" key="1">
    <source>
        <dbReference type="SAM" id="MobiDB-lite"/>
    </source>
</evidence>
<dbReference type="AlphaFoldDB" id="A0A9D3YAN2"/>
<evidence type="ECO:0000313" key="2">
    <source>
        <dbReference type="EMBL" id="KAH3695716.1"/>
    </source>
</evidence>
<sequence length="629" mass="71345">MTEWSMMRHDLKTAIDILELPNYIKTSAYVRRDESSPLRNLDRLELNADSVIRLERRLNVCYVRACVLKLDDADWFALKKGSDFVHDHAHHVGSEILLPLECRIKVRMLDRNGGKLYRTVREIAADFPRFVRAEQDTVAATLGNSGHHVVSRGSVLELDRVTKSCRALRGFREDYLICRELEKSTEIAFTLFTPVLFRKAADRTKYLLKDFVEHLPLPQCVECLDSNPYDVVCESDDEARDLLTMLNGPLELRAIQVVEYVVGFVLERKSIIAIPLIDSFLEAALVYIPLHSSVPATQTDVESPVDYETMLEKLYLLYADNQLPVLLKGQPEGAFSYEEEGDVPDTPPLPPKLDDLSIYHAMSAPEIDVESGSQSASEGRRRRIQSTGEMDRKNPKQRTGLESRGLKSYISVLSRRMKSTASQLLFGEEIHRHDSNLSRNSCSRSQPDLTQRLSSRASDLEPRSGFICYLDTSLKTDDMKISSNSDHSFLNTESERKGIHFDETDKISSQTLNFINADKLIEANLTSGFCDVTYADISGPNNNNQLCHLNYSTADSLKDELNENYKKTDQYSSCTNSRNNDNKTDVVYAKVDKGRARNASRALYASVDMSKKTRNFKPHNCDICRHNLT</sequence>
<protein>
    <recommendedName>
        <fullName evidence="4">CABIT domain-containing protein</fullName>
    </recommendedName>
</protein>
<name>A0A9D3YAN2_DREPO</name>
<gene>
    <name evidence="2" type="ORF">DPMN_083174</name>
</gene>
<feature type="compositionally biased region" description="Polar residues" evidence="1">
    <location>
        <begin position="437"/>
        <end position="457"/>
    </location>
</feature>
<proteinExistence type="predicted"/>
<dbReference type="Proteomes" id="UP000828390">
    <property type="component" value="Unassembled WGS sequence"/>
</dbReference>
<accession>A0A9D3YAN2</accession>
<dbReference type="EMBL" id="JAIWYP010000016">
    <property type="protein sequence ID" value="KAH3695716.1"/>
    <property type="molecule type" value="Genomic_DNA"/>
</dbReference>
<organism evidence="2 3">
    <name type="scientific">Dreissena polymorpha</name>
    <name type="common">Zebra mussel</name>
    <name type="synonym">Mytilus polymorpha</name>
    <dbReference type="NCBI Taxonomy" id="45954"/>
    <lineage>
        <taxon>Eukaryota</taxon>
        <taxon>Metazoa</taxon>
        <taxon>Spiralia</taxon>
        <taxon>Lophotrochozoa</taxon>
        <taxon>Mollusca</taxon>
        <taxon>Bivalvia</taxon>
        <taxon>Autobranchia</taxon>
        <taxon>Heteroconchia</taxon>
        <taxon>Euheterodonta</taxon>
        <taxon>Imparidentia</taxon>
        <taxon>Neoheterodontei</taxon>
        <taxon>Myida</taxon>
        <taxon>Dreissenoidea</taxon>
        <taxon>Dreissenidae</taxon>
        <taxon>Dreissena</taxon>
    </lineage>
</organism>
<dbReference type="OrthoDB" id="6159402at2759"/>
<feature type="region of interest" description="Disordered" evidence="1">
    <location>
        <begin position="435"/>
        <end position="457"/>
    </location>
</feature>
<keyword evidence="3" id="KW-1185">Reference proteome</keyword>
<feature type="region of interest" description="Disordered" evidence="1">
    <location>
        <begin position="336"/>
        <end position="355"/>
    </location>
</feature>
<evidence type="ECO:0008006" key="4">
    <source>
        <dbReference type="Google" id="ProtNLM"/>
    </source>
</evidence>
<feature type="compositionally biased region" description="Basic and acidic residues" evidence="1">
    <location>
        <begin position="389"/>
        <end position="401"/>
    </location>
</feature>
<evidence type="ECO:0000313" key="3">
    <source>
        <dbReference type="Proteomes" id="UP000828390"/>
    </source>
</evidence>
<reference evidence="2" key="1">
    <citation type="journal article" date="2019" name="bioRxiv">
        <title>The Genome of the Zebra Mussel, Dreissena polymorpha: A Resource for Invasive Species Research.</title>
        <authorList>
            <person name="McCartney M.A."/>
            <person name="Auch B."/>
            <person name="Kono T."/>
            <person name="Mallez S."/>
            <person name="Zhang Y."/>
            <person name="Obille A."/>
            <person name="Becker A."/>
            <person name="Abrahante J.E."/>
            <person name="Garbe J."/>
            <person name="Badalamenti J.P."/>
            <person name="Herman A."/>
            <person name="Mangelson H."/>
            <person name="Liachko I."/>
            <person name="Sullivan S."/>
            <person name="Sone E.D."/>
            <person name="Koren S."/>
            <person name="Silverstein K.A.T."/>
            <person name="Beckman K.B."/>
            <person name="Gohl D.M."/>
        </authorList>
    </citation>
    <scope>NUCLEOTIDE SEQUENCE</scope>
    <source>
        <strain evidence="2">Duluth1</strain>
        <tissue evidence="2">Whole animal</tissue>
    </source>
</reference>